<evidence type="ECO:0000259" key="7">
    <source>
        <dbReference type="PROSITE" id="PS50929"/>
    </source>
</evidence>
<name>A0A1Q5PPH5_9ACTO</name>
<dbReference type="EMBL" id="MQSV01000001">
    <property type="protein sequence ID" value="OKL49454.1"/>
    <property type="molecule type" value="Genomic_DNA"/>
</dbReference>
<evidence type="ECO:0000256" key="4">
    <source>
        <dbReference type="ARBA" id="ARBA00023136"/>
    </source>
</evidence>
<proteinExistence type="predicted"/>
<dbReference type="InterPro" id="IPR003439">
    <property type="entry name" value="ABC_transporter-like_ATP-bd"/>
</dbReference>
<dbReference type="AlphaFoldDB" id="A0A1Q5PPH5"/>
<evidence type="ECO:0008006" key="10">
    <source>
        <dbReference type="Google" id="ProtNLM"/>
    </source>
</evidence>
<dbReference type="InterPro" id="IPR027417">
    <property type="entry name" value="P-loop_NTPase"/>
</dbReference>
<evidence type="ECO:0000313" key="8">
    <source>
        <dbReference type="EMBL" id="OKL49454.1"/>
    </source>
</evidence>
<dbReference type="Gene3D" id="3.40.50.300">
    <property type="entry name" value="P-loop containing nucleotide triphosphate hydrolases"/>
    <property type="match status" value="1"/>
</dbReference>
<dbReference type="Gene3D" id="1.20.1560.10">
    <property type="entry name" value="ABC transporter type 1, transmembrane domain"/>
    <property type="match status" value="1"/>
</dbReference>
<feature type="transmembrane region" description="Helical" evidence="5">
    <location>
        <begin position="143"/>
        <end position="164"/>
    </location>
</feature>
<comment type="subcellular location">
    <subcellularLocation>
        <location evidence="1">Cell membrane</location>
        <topology evidence="1">Multi-pass membrane protein</topology>
    </subcellularLocation>
</comment>
<dbReference type="GO" id="GO:0015421">
    <property type="term" value="F:ABC-type oligopeptide transporter activity"/>
    <property type="evidence" value="ECO:0007669"/>
    <property type="project" value="TreeGrafter"/>
</dbReference>
<dbReference type="GO" id="GO:0005886">
    <property type="term" value="C:plasma membrane"/>
    <property type="evidence" value="ECO:0007669"/>
    <property type="project" value="UniProtKB-SubCell"/>
</dbReference>
<organism evidence="8 9">
    <name type="scientific">Boudabousia liubingyangii</name>
    <dbReference type="NCBI Taxonomy" id="1921764"/>
    <lineage>
        <taxon>Bacteria</taxon>
        <taxon>Bacillati</taxon>
        <taxon>Actinomycetota</taxon>
        <taxon>Actinomycetes</taxon>
        <taxon>Actinomycetales</taxon>
        <taxon>Actinomycetaceae</taxon>
        <taxon>Boudabousia</taxon>
    </lineage>
</organism>
<dbReference type="Pfam" id="PF00005">
    <property type="entry name" value="ABC_tran"/>
    <property type="match status" value="1"/>
</dbReference>
<dbReference type="SUPFAM" id="SSF90123">
    <property type="entry name" value="ABC transporter transmembrane region"/>
    <property type="match status" value="1"/>
</dbReference>
<keyword evidence="3 5" id="KW-1133">Transmembrane helix</keyword>
<dbReference type="STRING" id="1921764.BSR28_02130"/>
<feature type="transmembrane region" description="Helical" evidence="5">
    <location>
        <begin position="362"/>
        <end position="385"/>
    </location>
</feature>
<dbReference type="PROSITE" id="PS00211">
    <property type="entry name" value="ABC_TRANSPORTER_1"/>
    <property type="match status" value="1"/>
</dbReference>
<sequence length="677" mass="73281">MFNSKNSSTPQPTSAGALAENFLAENYSTDDYLADGYLAPESAQAIKSSSTYYEEAQALNIPVPPVAGEPNWGPLYSQTFDLTDPGTLDTRKKVLVHTGKQSWKRFLGNLLYGFVQYGSTSLLPITAGYLLDQLIIHGLSKALWLPTLYLLLNILVASTLYGFMQMITLITSERACFDDIDRTASRSVTNGHAISQEISSGDVVQTVETDAYNLAMFYESSAHTLSALLVALGVCWYMFAINIPMGLAVLLSIPLFSGISSLISKPLHKRIDARRTESGTLTTVANDAVMGLRILRGLGAESRYLARYEKQSERLRDTGIAMATLNSLSAVMRQASPAIVTAIILGIGSAEIYAGRLEPGQLVAFFGLTGIINTFMMRLSWLIIIGPKAWVSARKIAALNAVPRKLNDNADLEAPSEPYGELADPISGAQAPAGKLTALVCAEPDRSAQVAKRFARLDEHTPATLNGQPLTEMPLKWVRTNLLYSHGEAGLFAGTLREGLLGRKARAAKPLSPGELLAWNTLQNRLDDNQFKLQDQQRKDLDDKLLGALKAAACADVMGSLQLGLDGLITEKGRNLSGGQRQRVSLARALAQQSPNLILVEPTSALDANTENQVAEDLKAHRNGKTTIIATASPLVLHHTDHVIFLGPDGQVQDTGTHHELFQRNSAYRALTGRGNA</sequence>
<dbReference type="InterPro" id="IPR039421">
    <property type="entry name" value="Type_1_exporter"/>
</dbReference>
<dbReference type="InterPro" id="IPR036640">
    <property type="entry name" value="ABC1_TM_sf"/>
</dbReference>
<dbReference type="PROSITE" id="PS50893">
    <property type="entry name" value="ABC_TRANSPORTER_2"/>
    <property type="match status" value="1"/>
</dbReference>
<dbReference type="InterPro" id="IPR017871">
    <property type="entry name" value="ABC_transporter-like_CS"/>
</dbReference>
<dbReference type="SUPFAM" id="SSF52540">
    <property type="entry name" value="P-loop containing nucleoside triphosphate hydrolases"/>
    <property type="match status" value="1"/>
</dbReference>
<evidence type="ECO:0000256" key="2">
    <source>
        <dbReference type="ARBA" id="ARBA00022692"/>
    </source>
</evidence>
<gene>
    <name evidence="8" type="ORF">BSR29_00345</name>
</gene>
<accession>A0A1Q5PPH5</accession>
<keyword evidence="4 5" id="KW-0472">Membrane</keyword>
<evidence type="ECO:0000256" key="3">
    <source>
        <dbReference type="ARBA" id="ARBA00022989"/>
    </source>
</evidence>
<keyword evidence="9" id="KW-1185">Reference proteome</keyword>
<dbReference type="RefSeq" id="WP_073708345.1">
    <property type="nucleotide sequence ID" value="NZ_MQSV01000001.1"/>
</dbReference>
<dbReference type="OrthoDB" id="4966664at2"/>
<keyword evidence="2 5" id="KW-0812">Transmembrane</keyword>
<dbReference type="GO" id="GO:0005524">
    <property type="term" value="F:ATP binding"/>
    <property type="evidence" value="ECO:0007669"/>
    <property type="project" value="InterPro"/>
</dbReference>
<evidence type="ECO:0000313" key="9">
    <source>
        <dbReference type="Proteomes" id="UP000186785"/>
    </source>
</evidence>
<feature type="domain" description="ABC transmembrane type-1" evidence="7">
    <location>
        <begin position="110"/>
        <end position="388"/>
    </location>
</feature>
<evidence type="ECO:0000256" key="5">
    <source>
        <dbReference type="SAM" id="Phobius"/>
    </source>
</evidence>
<dbReference type="Proteomes" id="UP000186785">
    <property type="component" value="Unassembled WGS sequence"/>
</dbReference>
<dbReference type="InterPro" id="IPR011527">
    <property type="entry name" value="ABC1_TM_dom"/>
</dbReference>
<feature type="transmembrane region" description="Helical" evidence="5">
    <location>
        <begin position="110"/>
        <end position="131"/>
    </location>
</feature>
<evidence type="ECO:0000259" key="6">
    <source>
        <dbReference type="PROSITE" id="PS50893"/>
    </source>
</evidence>
<dbReference type="PANTHER" id="PTHR43394:SF1">
    <property type="entry name" value="ATP-BINDING CASSETTE SUB-FAMILY B MEMBER 10, MITOCHONDRIAL"/>
    <property type="match status" value="1"/>
</dbReference>
<dbReference type="Pfam" id="PF00664">
    <property type="entry name" value="ABC_membrane"/>
    <property type="match status" value="1"/>
</dbReference>
<reference evidence="8 9" key="1">
    <citation type="submission" date="2016-11" db="EMBL/GenBank/DDBJ databases">
        <title>Actinomyces gypaetusis sp. nov. isolated from the vulture Gypaetus barbatus in Qinghai Tibet Plateau China.</title>
        <authorList>
            <person name="Meng X."/>
        </authorList>
    </citation>
    <scope>NUCLEOTIDE SEQUENCE [LARGE SCALE GENOMIC DNA]</scope>
    <source>
        <strain evidence="8 9">VUL4_2</strain>
    </source>
</reference>
<feature type="transmembrane region" description="Helical" evidence="5">
    <location>
        <begin position="222"/>
        <end position="239"/>
    </location>
</feature>
<protein>
    <recommendedName>
        <fullName evidence="10">ABC transporter ATP-binding protein</fullName>
    </recommendedName>
</protein>
<dbReference type="PROSITE" id="PS50929">
    <property type="entry name" value="ABC_TM1F"/>
    <property type="match status" value="1"/>
</dbReference>
<feature type="transmembrane region" description="Helical" evidence="5">
    <location>
        <begin position="338"/>
        <end position="356"/>
    </location>
</feature>
<comment type="caution">
    <text evidence="8">The sequence shown here is derived from an EMBL/GenBank/DDBJ whole genome shotgun (WGS) entry which is preliminary data.</text>
</comment>
<feature type="domain" description="ABC transporter" evidence="6">
    <location>
        <begin position="332"/>
        <end position="674"/>
    </location>
</feature>
<dbReference type="CDD" id="cd07346">
    <property type="entry name" value="ABC_6TM_exporters"/>
    <property type="match status" value="1"/>
</dbReference>
<evidence type="ECO:0000256" key="1">
    <source>
        <dbReference type="ARBA" id="ARBA00004651"/>
    </source>
</evidence>
<dbReference type="PANTHER" id="PTHR43394">
    <property type="entry name" value="ATP-DEPENDENT PERMEASE MDL1, MITOCHONDRIAL"/>
    <property type="match status" value="1"/>
</dbReference>
<dbReference type="GO" id="GO:0016887">
    <property type="term" value="F:ATP hydrolysis activity"/>
    <property type="evidence" value="ECO:0007669"/>
    <property type="project" value="InterPro"/>
</dbReference>